<gene>
    <name evidence="3" type="ORF">D9Q98_005560</name>
</gene>
<dbReference type="GO" id="GO:0005737">
    <property type="term" value="C:cytoplasm"/>
    <property type="evidence" value="ECO:0007669"/>
    <property type="project" value="TreeGrafter"/>
</dbReference>
<dbReference type="InterPro" id="IPR004843">
    <property type="entry name" value="Calcineurin-like_PHP"/>
</dbReference>
<reference evidence="3" key="1">
    <citation type="journal article" date="2019" name="Plant J.">
        <title>Chlorella vulgaris genome assembly and annotation reveals the molecular basis for metabolic acclimation to high light conditions.</title>
        <authorList>
            <person name="Cecchin M."/>
            <person name="Marcolungo L."/>
            <person name="Rossato M."/>
            <person name="Girolomoni L."/>
            <person name="Cosentino E."/>
            <person name="Cuine S."/>
            <person name="Li-Beisson Y."/>
            <person name="Delledonne M."/>
            <person name="Ballottari M."/>
        </authorList>
    </citation>
    <scope>NUCLEOTIDE SEQUENCE</scope>
    <source>
        <strain evidence="3">211/11P</strain>
    </source>
</reference>
<dbReference type="SUPFAM" id="SSF56300">
    <property type="entry name" value="Metallo-dependent phosphatases"/>
    <property type="match status" value="1"/>
</dbReference>
<dbReference type="CDD" id="cd07383">
    <property type="entry name" value="MPP_Dcr2"/>
    <property type="match status" value="1"/>
</dbReference>
<dbReference type="PANTHER" id="PTHR32440">
    <property type="entry name" value="PHOSPHATASE DCR2-RELATED-RELATED"/>
    <property type="match status" value="1"/>
</dbReference>
<evidence type="ECO:0000313" key="4">
    <source>
        <dbReference type="Proteomes" id="UP001055712"/>
    </source>
</evidence>
<keyword evidence="1" id="KW-0732">Signal</keyword>
<dbReference type="GO" id="GO:0016788">
    <property type="term" value="F:hydrolase activity, acting on ester bonds"/>
    <property type="evidence" value="ECO:0007669"/>
    <property type="project" value="TreeGrafter"/>
</dbReference>
<reference evidence="3" key="2">
    <citation type="submission" date="2020-11" db="EMBL/GenBank/DDBJ databases">
        <authorList>
            <person name="Cecchin M."/>
            <person name="Marcolungo L."/>
            <person name="Rossato M."/>
            <person name="Girolomoni L."/>
            <person name="Cosentino E."/>
            <person name="Cuine S."/>
            <person name="Li-Beisson Y."/>
            <person name="Delledonne M."/>
            <person name="Ballottari M."/>
        </authorList>
    </citation>
    <scope>NUCLEOTIDE SEQUENCE</scope>
    <source>
        <strain evidence="3">211/11P</strain>
        <tissue evidence="3">Whole cell</tissue>
    </source>
</reference>
<organism evidence="3 4">
    <name type="scientific">Chlorella vulgaris</name>
    <name type="common">Green alga</name>
    <dbReference type="NCBI Taxonomy" id="3077"/>
    <lineage>
        <taxon>Eukaryota</taxon>
        <taxon>Viridiplantae</taxon>
        <taxon>Chlorophyta</taxon>
        <taxon>core chlorophytes</taxon>
        <taxon>Trebouxiophyceae</taxon>
        <taxon>Chlorellales</taxon>
        <taxon>Chlorellaceae</taxon>
        <taxon>Chlorella clade</taxon>
        <taxon>Chlorella</taxon>
    </lineage>
</organism>
<feature type="chain" id="PRO_5039161835" description="Calcineurin-like phosphoesterase domain-containing protein" evidence="1">
    <location>
        <begin position="34"/>
        <end position="420"/>
    </location>
</feature>
<dbReference type="EMBL" id="SIDB01000008">
    <property type="protein sequence ID" value="KAI3429468.1"/>
    <property type="molecule type" value="Genomic_DNA"/>
</dbReference>
<evidence type="ECO:0000259" key="2">
    <source>
        <dbReference type="Pfam" id="PF00149"/>
    </source>
</evidence>
<name>A0A9D4TM59_CHLVU</name>
<dbReference type="OrthoDB" id="783096at2759"/>
<dbReference type="Pfam" id="PF00149">
    <property type="entry name" value="Metallophos"/>
    <property type="match status" value="1"/>
</dbReference>
<sequence>MMHSGKALVSLCLSLCVLLPGLLVASLLDAIDSDQLTPEALLNDAGGSAGTETGGGRPPLRFKSDDTFRILQLTDLHYGESAALDLKSDEVQRAVLAAERPDLVVFSGDMVSGWHCKPSAPLLADCGPGWFAARWRQLIAPVHQAGIPYAITLGNHDAEAELSRRQIVDLDLRTGAPLSLTRQGPQQATGATNYHLDILGPAGARAARGGDGTEDPAARVWLLDSGERTCPPLMFGWGCVAEDTLQWLNATTQRLPPAPGLAFVHIPLPQFRNAWHDGPTVGSKLEDIACSVRDTGLLQLARQAGIGAIYSGHDHENDFVGSVKGVRLAYGRKSGWGSYGPPQGWLRGARVIELRLGQDMADSETWIRQEDGSQAAQRPSTQPKDLRQLICHCDDLAEAQQQHEWQSQQKNSQAADIVEL</sequence>
<keyword evidence="4" id="KW-1185">Reference proteome</keyword>
<evidence type="ECO:0000256" key="1">
    <source>
        <dbReference type="SAM" id="SignalP"/>
    </source>
</evidence>
<dbReference type="Proteomes" id="UP001055712">
    <property type="component" value="Unassembled WGS sequence"/>
</dbReference>
<feature type="domain" description="Calcineurin-like phosphoesterase" evidence="2">
    <location>
        <begin position="68"/>
        <end position="316"/>
    </location>
</feature>
<dbReference type="AlphaFoldDB" id="A0A9D4TM59"/>
<dbReference type="Gene3D" id="3.60.21.10">
    <property type="match status" value="1"/>
</dbReference>
<comment type="caution">
    <text evidence="3">The sequence shown here is derived from an EMBL/GenBank/DDBJ whole genome shotgun (WGS) entry which is preliminary data.</text>
</comment>
<dbReference type="InterPro" id="IPR029052">
    <property type="entry name" value="Metallo-depent_PP-like"/>
</dbReference>
<proteinExistence type="predicted"/>
<feature type="signal peptide" evidence="1">
    <location>
        <begin position="1"/>
        <end position="33"/>
    </location>
</feature>
<accession>A0A9D4TM59</accession>
<evidence type="ECO:0000313" key="3">
    <source>
        <dbReference type="EMBL" id="KAI3429468.1"/>
    </source>
</evidence>
<protein>
    <recommendedName>
        <fullName evidence="2">Calcineurin-like phosphoesterase domain-containing protein</fullName>
    </recommendedName>
</protein>
<dbReference type="PANTHER" id="PTHR32440:SF3">
    <property type="entry name" value="CALCINEURIN-LIKE PHOSPHOESTERASE DOMAIN-CONTAINING PROTEIN"/>
    <property type="match status" value="1"/>
</dbReference>